<accession>A0ACC5R353</accession>
<reference evidence="1" key="1">
    <citation type="submission" date="2021-01" db="EMBL/GenBank/DDBJ databases">
        <authorList>
            <person name="Sun Q."/>
        </authorList>
    </citation>
    <scope>NUCLEOTIDE SEQUENCE</scope>
    <source>
        <strain evidence="1">YIM B02566</strain>
    </source>
</reference>
<evidence type="ECO:0000313" key="2">
    <source>
        <dbReference type="Proteomes" id="UP000616151"/>
    </source>
</evidence>
<keyword evidence="1" id="KW-0032">Aminotransferase</keyword>
<organism evidence="1 2">
    <name type="scientific">Taklimakanibacter albus</name>
    <dbReference type="NCBI Taxonomy" id="2800327"/>
    <lineage>
        <taxon>Bacteria</taxon>
        <taxon>Pseudomonadati</taxon>
        <taxon>Pseudomonadota</taxon>
        <taxon>Alphaproteobacteria</taxon>
        <taxon>Hyphomicrobiales</taxon>
        <taxon>Aestuariivirgaceae</taxon>
        <taxon>Taklimakanibacter</taxon>
    </lineage>
</organism>
<keyword evidence="1" id="KW-0808">Transferase</keyword>
<dbReference type="Proteomes" id="UP000616151">
    <property type="component" value="Unassembled WGS sequence"/>
</dbReference>
<protein>
    <submittedName>
        <fullName evidence="1">DegT/DnrJ/EryC1/StrS family aminotransferase</fullName>
    </submittedName>
</protein>
<name>A0ACC5R353_9HYPH</name>
<keyword evidence="2" id="KW-1185">Reference proteome</keyword>
<evidence type="ECO:0000313" key="1">
    <source>
        <dbReference type="EMBL" id="MBK1867070.1"/>
    </source>
</evidence>
<proteinExistence type="predicted"/>
<dbReference type="EMBL" id="JAENHL010000007">
    <property type="protein sequence ID" value="MBK1867070.1"/>
    <property type="molecule type" value="Genomic_DNA"/>
</dbReference>
<gene>
    <name evidence="1" type="ORF">JHL16_12000</name>
</gene>
<comment type="caution">
    <text evidence="1">The sequence shown here is derived from an EMBL/GenBank/DDBJ whole genome shotgun (WGS) entry which is preliminary data.</text>
</comment>
<sequence length="379" mass="41713">MTQIPVFKPLLAAEEFEAARAALELGWLGMGSYVGQFEETLKKLCGADDRHVAAVSTGHAALHLSLLLAGCGPGDEVITPSFNNIADMQAIVATGAKPVFCDVLDDTLCLDLDSAERLIGPKTKVLIVMDYACHLCDHDRVAEIARRHNIRIIHDAAHSVGSTSQGKPIGSFADMTVFSFDPIKTITTLDGGAIIVRSEEELKQLHEMRLIGMKQATRTLYGNTRAWSYDVERLGFRYHLANLHAALGLAQLAKFDTIASTRQALFKRYQEAFSPISGLKVPGGDMAGIVPFIFYLRVLGGRREDFREFLTENGVDTGIHWQPAHGFTLFKDCRKDDLPVTERIGREIVTIPFHSCMAPEAAAQVIDTITRFFASPARR</sequence>